<proteinExistence type="predicted"/>
<organism evidence="1 2">
    <name type="scientific">Phytophthora infestans</name>
    <name type="common">Potato late blight agent</name>
    <name type="synonym">Botrytis infestans</name>
    <dbReference type="NCBI Taxonomy" id="4787"/>
    <lineage>
        <taxon>Eukaryota</taxon>
        <taxon>Sar</taxon>
        <taxon>Stramenopiles</taxon>
        <taxon>Oomycota</taxon>
        <taxon>Peronosporomycetes</taxon>
        <taxon>Peronosporales</taxon>
        <taxon>Peronosporaceae</taxon>
        <taxon>Phytophthora</taxon>
    </lineage>
</organism>
<sequence>MGSLKTTLAQPLMDQKNGTDVWAELCKTYKGSNNDANKAQKVYRLQGEQTGLISAQMVTVKGHYKSNCPDLEEKFSPKKRAQAKMARTDEKSVEKGPSQKTGKVIDHAHKRDVVVGEVGRRVAKSYEPSRWYFDSGTNAHIVRSKEYFTVMNNMEDSDWNPTISGFADGVDARRKALGRSYLLA</sequence>
<gene>
    <name evidence="1" type="ORF">GN958_ATG12446</name>
</gene>
<name>A0A8S9UCI4_PHYIN</name>
<evidence type="ECO:0000313" key="1">
    <source>
        <dbReference type="EMBL" id="KAF4138366.1"/>
    </source>
</evidence>
<dbReference type="AlphaFoldDB" id="A0A8S9UCI4"/>
<dbReference type="EMBL" id="JAACNO010001681">
    <property type="protein sequence ID" value="KAF4138366.1"/>
    <property type="molecule type" value="Genomic_DNA"/>
</dbReference>
<dbReference type="Proteomes" id="UP000704712">
    <property type="component" value="Unassembled WGS sequence"/>
</dbReference>
<reference evidence="1" key="1">
    <citation type="submission" date="2020-03" db="EMBL/GenBank/DDBJ databases">
        <title>Hybrid Assembly of Korean Phytophthora infestans isolates.</title>
        <authorList>
            <person name="Prokchorchik M."/>
            <person name="Lee Y."/>
            <person name="Seo J."/>
            <person name="Cho J.-H."/>
            <person name="Park Y.-E."/>
            <person name="Jang D.-C."/>
            <person name="Im J.-S."/>
            <person name="Choi J.-G."/>
            <person name="Park H.-J."/>
            <person name="Lee G.-B."/>
            <person name="Lee Y.-G."/>
            <person name="Hong S.-Y."/>
            <person name="Cho K."/>
            <person name="Sohn K.H."/>
        </authorList>
    </citation>
    <scope>NUCLEOTIDE SEQUENCE</scope>
    <source>
        <strain evidence="1">KR_2_A2</strain>
    </source>
</reference>
<protein>
    <submittedName>
        <fullName evidence="1">Uncharacterized protein</fullName>
    </submittedName>
</protein>
<comment type="caution">
    <text evidence="1">The sequence shown here is derived from an EMBL/GenBank/DDBJ whole genome shotgun (WGS) entry which is preliminary data.</text>
</comment>
<accession>A0A8S9UCI4</accession>
<evidence type="ECO:0000313" key="2">
    <source>
        <dbReference type="Proteomes" id="UP000704712"/>
    </source>
</evidence>